<evidence type="ECO:0000256" key="5">
    <source>
        <dbReference type="ARBA" id="ARBA00022840"/>
    </source>
</evidence>
<comment type="domain">
    <text evidence="6">The EXKPK motif is conserved in inositol-pentakisphosphate 2-kinases of both family 1 and 2.</text>
</comment>
<dbReference type="InterPro" id="IPR043001">
    <property type="entry name" value="IP5_2-K_N_lobe"/>
</dbReference>
<comment type="function">
    <text evidence="6">Phosphorylates Ins(1,3,4,5,6)P5 at position 2 to form Ins(1,2,3,4,5,6)P6 (InsP6 or phytate).</text>
</comment>
<reference evidence="8 9" key="1">
    <citation type="submission" date="2024-05" db="EMBL/GenBank/DDBJ databases">
        <title>Haplotype-resolved chromosome-level genome assembly of Huyou (Citrus changshanensis).</title>
        <authorList>
            <person name="Miao C."/>
            <person name="Chen W."/>
            <person name="Wu Y."/>
            <person name="Wang L."/>
            <person name="Zhao S."/>
            <person name="Grierson D."/>
            <person name="Xu C."/>
            <person name="Chen K."/>
        </authorList>
    </citation>
    <scope>NUCLEOTIDE SEQUENCE [LARGE SCALE GENOMIC DNA]</scope>
    <source>
        <strain evidence="8">01-14</strain>
        <tissue evidence="8">Leaf</tissue>
    </source>
</reference>
<evidence type="ECO:0000313" key="8">
    <source>
        <dbReference type="EMBL" id="KAK9216734.1"/>
    </source>
</evidence>
<evidence type="ECO:0000256" key="1">
    <source>
        <dbReference type="ARBA" id="ARBA00012023"/>
    </source>
</evidence>
<evidence type="ECO:0000313" key="9">
    <source>
        <dbReference type="Proteomes" id="UP001428341"/>
    </source>
</evidence>
<dbReference type="PANTHER" id="PTHR14456">
    <property type="entry name" value="INOSITOL POLYPHOSPHATE KINASE 1"/>
    <property type="match status" value="1"/>
</dbReference>
<gene>
    <name evidence="8" type="ORF">WN944_008744</name>
</gene>
<accession>A0AAP0QW71</accession>
<protein>
    <recommendedName>
        <fullName evidence="1 6">Inositol-pentakisphosphate 2-kinase</fullName>
        <ecNumber evidence="1 6">2.7.1.158</ecNumber>
    </recommendedName>
</protein>
<proteinExistence type="predicted"/>
<evidence type="ECO:0000256" key="6">
    <source>
        <dbReference type="RuleBase" id="RU364126"/>
    </source>
</evidence>
<sequence length="537" mass="60107">MDFVLDQNDAADWIYRGEGAANLVLAYAGSSPAFVGKVLRIPKAWRNGKPEESLAQCVNGGSVFEKHEQLLWGDNQELLSCSGKEIMEQMYVEKIMSPLLGPKYIDAGMCVRVTREFLESVQKNVTGQRPAWRVDAADIKIPCDSVLLMSDHTLFPQGVLEDEPCLAVEIKPKCGFLPISRFIAEENAIKRSVTRFQLHQALKLGEQEISERSEYDPLDLFSGSKERICKAIKALYTNPQNNLRVFLNGSLIFGSLGGGMCSNSVAVGEAFEDALKCTIKADNGLRTDSFIQLVAETVHQAGILDRLLEVQKLDNFDIEGAIHAYYNIISQPCRVCRELDEEKVSRLCTSLHSIPMNESLKIVKDYLIAATAKDCSLMICFRPKSNEFSGSYNSIYLESTNQVFDYKAYFVDLDLKPFKKMEEHYAKDKRISSCYIQMLKSRQKVMKLIAKLEGITSIVIDPSKDTVTVIGEADPVKIIKKVREFSKSAAIVSVGPPKEEKKEAKEGVLVPVAPKACQRCEVWYVVGEDYYSYCSIL</sequence>
<dbReference type="GO" id="GO:0005634">
    <property type="term" value="C:nucleus"/>
    <property type="evidence" value="ECO:0007669"/>
    <property type="project" value="TreeGrafter"/>
</dbReference>
<comment type="caution">
    <text evidence="8">The sequence shown here is derived from an EMBL/GenBank/DDBJ whole genome shotgun (WGS) entry which is preliminary data.</text>
</comment>
<dbReference type="PANTHER" id="PTHR14456:SF2">
    <property type="entry name" value="INOSITOL-PENTAKISPHOSPHATE 2-KINASE"/>
    <property type="match status" value="1"/>
</dbReference>
<name>A0AAP0QW71_9ROSI</name>
<dbReference type="InterPro" id="IPR009286">
    <property type="entry name" value="Ins_P5_2-kin"/>
</dbReference>
<keyword evidence="4 6" id="KW-0418">Kinase</keyword>
<dbReference type="Gene3D" id="3.30.200.110">
    <property type="entry name" value="Inositol-pentakisphosphate 2-kinase, N-lobe"/>
    <property type="match status" value="1"/>
</dbReference>
<keyword evidence="9" id="KW-1185">Reference proteome</keyword>
<dbReference type="GO" id="GO:0035299">
    <property type="term" value="F:inositol-1,3,4,5,6-pentakisphosphate 2-kinase activity"/>
    <property type="evidence" value="ECO:0007669"/>
    <property type="project" value="UniProtKB-EC"/>
</dbReference>
<dbReference type="Proteomes" id="UP001428341">
    <property type="component" value="Unassembled WGS sequence"/>
</dbReference>
<organism evidence="8 9">
    <name type="scientific">Citrus x changshan-huyou</name>
    <dbReference type="NCBI Taxonomy" id="2935761"/>
    <lineage>
        <taxon>Eukaryota</taxon>
        <taxon>Viridiplantae</taxon>
        <taxon>Streptophyta</taxon>
        <taxon>Embryophyta</taxon>
        <taxon>Tracheophyta</taxon>
        <taxon>Spermatophyta</taxon>
        <taxon>Magnoliopsida</taxon>
        <taxon>eudicotyledons</taxon>
        <taxon>Gunneridae</taxon>
        <taxon>Pentapetalae</taxon>
        <taxon>rosids</taxon>
        <taxon>malvids</taxon>
        <taxon>Sapindales</taxon>
        <taxon>Rutaceae</taxon>
        <taxon>Aurantioideae</taxon>
        <taxon>Citrus</taxon>
    </lineage>
</organism>
<dbReference type="Pfam" id="PF00403">
    <property type="entry name" value="HMA"/>
    <property type="match status" value="1"/>
</dbReference>
<evidence type="ECO:0000256" key="4">
    <source>
        <dbReference type="ARBA" id="ARBA00022777"/>
    </source>
</evidence>
<evidence type="ECO:0000256" key="2">
    <source>
        <dbReference type="ARBA" id="ARBA00022679"/>
    </source>
</evidence>
<dbReference type="SUPFAM" id="SSF55008">
    <property type="entry name" value="HMA, heavy metal-associated domain"/>
    <property type="match status" value="1"/>
</dbReference>
<evidence type="ECO:0000256" key="3">
    <source>
        <dbReference type="ARBA" id="ARBA00022741"/>
    </source>
</evidence>
<dbReference type="GO" id="GO:0005524">
    <property type="term" value="F:ATP binding"/>
    <property type="evidence" value="ECO:0007669"/>
    <property type="project" value="UniProtKB-KW"/>
</dbReference>
<comment type="catalytic activity">
    <reaction evidence="6">
        <text>1D-myo-inositol 1,3,4,5,6-pentakisphosphate + ATP = 1D-myo-inositol hexakisphosphate + ADP + H(+)</text>
        <dbReference type="Rhea" id="RHEA:20313"/>
        <dbReference type="ChEBI" id="CHEBI:15378"/>
        <dbReference type="ChEBI" id="CHEBI:30616"/>
        <dbReference type="ChEBI" id="CHEBI:57733"/>
        <dbReference type="ChEBI" id="CHEBI:58130"/>
        <dbReference type="ChEBI" id="CHEBI:456216"/>
        <dbReference type="EC" id="2.7.1.158"/>
    </reaction>
</comment>
<evidence type="ECO:0000259" key="7">
    <source>
        <dbReference type="PROSITE" id="PS50846"/>
    </source>
</evidence>
<keyword evidence="2 6" id="KW-0808">Transferase</keyword>
<dbReference type="EC" id="2.7.1.158" evidence="1 6"/>
<feature type="domain" description="HMA" evidence="7">
    <location>
        <begin position="427"/>
        <end position="490"/>
    </location>
</feature>
<dbReference type="Gene3D" id="3.30.70.100">
    <property type="match status" value="1"/>
</dbReference>
<keyword evidence="3 6" id="KW-0547">Nucleotide-binding</keyword>
<dbReference type="InterPro" id="IPR006121">
    <property type="entry name" value="HMA_dom"/>
</dbReference>
<keyword evidence="5 6" id="KW-0067">ATP-binding</keyword>
<dbReference type="Pfam" id="PF06090">
    <property type="entry name" value="Ins_P5_2-kin"/>
    <property type="match status" value="1"/>
</dbReference>
<dbReference type="GO" id="GO:0046872">
    <property type="term" value="F:metal ion binding"/>
    <property type="evidence" value="ECO:0007669"/>
    <property type="project" value="InterPro"/>
</dbReference>
<dbReference type="EMBL" id="JBCGBO010000003">
    <property type="protein sequence ID" value="KAK9216734.1"/>
    <property type="molecule type" value="Genomic_DNA"/>
</dbReference>
<dbReference type="PROSITE" id="PS50846">
    <property type="entry name" value="HMA_2"/>
    <property type="match status" value="1"/>
</dbReference>
<dbReference type="AlphaFoldDB" id="A0AAP0QW71"/>
<dbReference type="GO" id="GO:0032958">
    <property type="term" value="P:inositol phosphate biosynthetic process"/>
    <property type="evidence" value="ECO:0007669"/>
    <property type="project" value="TreeGrafter"/>
</dbReference>
<dbReference type="InterPro" id="IPR036163">
    <property type="entry name" value="HMA_dom_sf"/>
</dbReference>